<proteinExistence type="predicted"/>
<name>A0A2J5I9A8_9EURO</name>
<dbReference type="PANTHER" id="PTHR46590:SF1">
    <property type="entry name" value="PHOSPHATIDYLINOSITOL TRANSFER PROTEIN CSR1"/>
    <property type="match status" value="1"/>
</dbReference>
<dbReference type="Proteomes" id="UP000235023">
    <property type="component" value="Unassembled WGS sequence"/>
</dbReference>
<dbReference type="InterPro" id="IPR052432">
    <property type="entry name" value="PITP/CRAL-TRIO"/>
</dbReference>
<dbReference type="SUPFAM" id="SSF46938">
    <property type="entry name" value="CRAL/TRIO N-terminal domain"/>
    <property type="match status" value="1"/>
</dbReference>
<dbReference type="Pfam" id="PF03765">
    <property type="entry name" value="CRAL_TRIO_N"/>
    <property type="match status" value="1"/>
</dbReference>
<evidence type="ECO:0000256" key="1">
    <source>
        <dbReference type="SAM" id="MobiDB-lite"/>
    </source>
</evidence>
<evidence type="ECO:0000313" key="3">
    <source>
        <dbReference type="EMBL" id="PLN86498.1"/>
    </source>
</evidence>
<dbReference type="AlphaFoldDB" id="A0A2J5I9A8"/>
<sequence length="518" mass="59580">MGMSAENVTGYVGNLEPWQEERLRQFWATLIQLWDARGSSSSSRTTPEHLRRASLSSNDTNATTTAKSPRRGFFSLTRQSTIQTTDDDSPPPSPVPPMFLPTLKTLGATPSDLKAAYSLLTKISGDRLQMAYLRALKQEHPDAQLLRFLRAEKWNVPRAWIKFVSALHWRTNEYRIDEEVLCKGEKYHLERSRREEDSVEKRDGENFMIQLRSGKGFFHGADRYGRPICVIRARAHTPSEKALRSLRDYIVHCIETVRYLQVAPVETMTILFDLTSFSLSNWVGRSLAHLLMNDTNKYPGLSRSQVHHRMLPRQLSRVPRRHNFLQSAMVFQRFVPHHQSPPQKLHSNPTPGFWKLIQAILDPVVAAKVYFIDGPKDLEQMVPPSQIIRELGGHENWEYHYQEPLPCEDDRLHDTAVRDAILAERRALGEELFAVTAEWIADPESYGWVERRELAIMKMHDNYWTLDPYVRARTILDRTGVIKDGGIVDFYPARTNVQVYDEKPAVVGDWVIGVPVMA</sequence>
<dbReference type="InterPro" id="IPR036273">
    <property type="entry name" value="CRAL/TRIO_N_dom_sf"/>
</dbReference>
<feature type="region of interest" description="Disordered" evidence="1">
    <location>
        <begin position="38"/>
        <end position="75"/>
    </location>
</feature>
<dbReference type="InterPro" id="IPR011074">
    <property type="entry name" value="CRAL/TRIO_N_dom"/>
</dbReference>
<dbReference type="SUPFAM" id="SSF52087">
    <property type="entry name" value="CRAL/TRIO domain"/>
    <property type="match status" value="2"/>
</dbReference>
<dbReference type="PANTHER" id="PTHR46590">
    <property type="entry name" value="PHOSPHATIDYLINOSITOL TRANSFER PROTEIN CSR1-RELATED"/>
    <property type="match status" value="1"/>
</dbReference>
<reference evidence="4" key="1">
    <citation type="submission" date="2017-12" db="EMBL/GenBank/DDBJ databases">
        <authorList>
            <consortium name="DOE Joint Genome Institute"/>
            <person name="Mondo S.J."/>
            <person name="Kjaerbolling I."/>
            <person name="Vesth T.C."/>
            <person name="Frisvad J.C."/>
            <person name="Nybo J.L."/>
            <person name="Theobald S."/>
            <person name="Kuo A."/>
            <person name="Bowyer P."/>
            <person name="Matsuda Y."/>
            <person name="Lyhne E.K."/>
            <person name="Kogle M.E."/>
            <person name="Clum A."/>
            <person name="Lipzen A."/>
            <person name="Salamov A."/>
            <person name="Ngan C.Y."/>
            <person name="Daum C."/>
            <person name="Chiniquy J."/>
            <person name="Barry K."/>
            <person name="LaButti K."/>
            <person name="Haridas S."/>
            <person name="Simmons B.A."/>
            <person name="Magnuson J.K."/>
            <person name="Mortensen U.H."/>
            <person name="Larsen T.O."/>
            <person name="Grigoriev I.V."/>
            <person name="Baker S.E."/>
            <person name="Andersen M.R."/>
            <person name="Nordberg H.P."/>
            <person name="Cantor M.N."/>
            <person name="Hua S.X."/>
        </authorList>
    </citation>
    <scope>NUCLEOTIDE SEQUENCE [LARGE SCALE GENOMIC DNA]</scope>
    <source>
        <strain evidence="4">IBT 19404</strain>
    </source>
</reference>
<protein>
    <submittedName>
        <fullName evidence="3">CRAL/TRIO domain protein</fullName>
    </submittedName>
</protein>
<feature type="compositionally biased region" description="Polar residues" evidence="1">
    <location>
        <begin position="54"/>
        <end position="67"/>
    </location>
</feature>
<dbReference type="SMART" id="SM01100">
    <property type="entry name" value="CRAL_TRIO_N"/>
    <property type="match status" value="1"/>
</dbReference>
<keyword evidence="4" id="KW-1185">Reference proteome</keyword>
<feature type="domain" description="CRAL-TRIO" evidence="2">
    <location>
        <begin position="218"/>
        <end position="399"/>
    </location>
</feature>
<dbReference type="PROSITE" id="PS50191">
    <property type="entry name" value="CRAL_TRIO"/>
    <property type="match status" value="1"/>
</dbReference>
<dbReference type="Pfam" id="PF00650">
    <property type="entry name" value="CRAL_TRIO"/>
    <property type="match status" value="2"/>
</dbReference>
<gene>
    <name evidence="3" type="ORF">BDW42DRAFT_76150</name>
</gene>
<dbReference type="EMBL" id="KZ559498">
    <property type="protein sequence ID" value="PLN86498.1"/>
    <property type="molecule type" value="Genomic_DNA"/>
</dbReference>
<organism evidence="3 4">
    <name type="scientific">Aspergillus taichungensis</name>
    <dbReference type="NCBI Taxonomy" id="482145"/>
    <lineage>
        <taxon>Eukaryota</taxon>
        <taxon>Fungi</taxon>
        <taxon>Dikarya</taxon>
        <taxon>Ascomycota</taxon>
        <taxon>Pezizomycotina</taxon>
        <taxon>Eurotiomycetes</taxon>
        <taxon>Eurotiomycetidae</taxon>
        <taxon>Eurotiales</taxon>
        <taxon>Aspergillaceae</taxon>
        <taxon>Aspergillus</taxon>
        <taxon>Aspergillus subgen. Circumdati</taxon>
    </lineage>
</organism>
<accession>A0A2J5I9A8</accession>
<dbReference type="Gene3D" id="3.40.525.10">
    <property type="entry name" value="CRAL-TRIO lipid binding domain"/>
    <property type="match status" value="2"/>
</dbReference>
<evidence type="ECO:0000259" key="2">
    <source>
        <dbReference type="PROSITE" id="PS50191"/>
    </source>
</evidence>
<evidence type="ECO:0000313" key="4">
    <source>
        <dbReference type="Proteomes" id="UP000235023"/>
    </source>
</evidence>
<dbReference type="CDD" id="cd00170">
    <property type="entry name" value="SEC14"/>
    <property type="match status" value="1"/>
</dbReference>
<dbReference type="InterPro" id="IPR036865">
    <property type="entry name" value="CRAL-TRIO_dom_sf"/>
</dbReference>
<dbReference type="InterPro" id="IPR001251">
    <property type="entry name" value="CRAL-TRIO_dom"/>
</dbReference>
<dbReference type="OrthoDB" id="43460at2759"/>